<keyword evidence="3" id="KW-1185">Reference proteome</keyword>
<reference evidence="2" key="1">
    <citation type="submission" date="2022-03" db="EMBL/GenBank/DDBJ databases">
        <authorList>
            <person name="Sayadi A."/>
        </authorList>
    </citation>
    <scope>NUCLEOTIDE SEQUENCE</scope>
</reference>
<comment type="caution">
    <text evidence="2">The sequence shown here is derived from an EMBL/GenBank/DDBJ whole genome shotgun (WGS) entry which is preliminary data.</text>
</comment>
<evidence type="ECO:0000313" key="3">
    <source>
        <dbReference type="Proteomes" id="UP001152888"/>
    </source>
</evidence>
<organism evidence="2 3">
    <name type="scientific">Acanthoscelides obtectus</name>
    <name type="common">Bean weevil</name>
    <name type="synonym">Bruchus obtectus</name>
    <dbReference type="NCBI Taxonomy" id="200917"/>
    <lineage>
        <taxon>Eukaryota</taxon>
        <taxon>Metazoa</taxon>
        <taxon>Ecdysozoa</taxon>
        <taxon>Arthropoda</taxon>
        <taxon>Hexapoda</taxon>
        <taxon>Insecta</taxon>
        <taxon>Pterygota</taxon>
        <taxon>Neoptera</taxon>
        <taxon>Endopterygota</taxon>
        <taxon>Coleoptera</taxon>
        <taxon>Polyphaga</taxon>
        <taxon>Cucujiformia</taxon>
        <taxon>Chrysomeloidea</taxon>
        <taxon>Chrysomelidae</taxon>
        <taxon>Bruchinae</taxon>
        <taxon>Bruchini</taxon>
        <taxon>Acanthoscelides</taxon>
    </lineage>
</organism>
<sequence>MLSECESDPFATSDDSNEMDYIPTLRKNSTHSRDPDNIENSSEHDKNEPMKTKKNTQRDRGIRVHGEEMK</sequence>
<dbReference type="OrthoDB" id="6783662at2759"/>
<accession>A0A9P0VSZ6</accession>
<evidence type="ECO:0000313" key="2">
    <source>
        <dbReference type="EMBL" id="CAH2018719.1"/>
    </source>
</evidence>
<dbReference type="EMBL" id="CAKOFQ010009897">
    <property type="protein sequence ID" value="CAH2018719.1"/>
    <property type="molecule type" value="Genomic_DNA"/>
</dbReference>
<protein>
    <submittedName>
        <fullName evidence="2">Uncharacterized protein</fullName>
    </submittedName>
</protein>
<feature type="compositionally biased region" description="Basic and acidic residues" evidence="1">
    <location>
        <begin position="31"/>
        <end position="70"/>
    </location>
</feature>
<proteinExistence type="predicted"/>
<name>A0A9P0VSZ6_ACAOB</name>
<gene>
    <name evidence="2" type="ORF">ACAOBT_LOCUS36783</name>
</gene>
<dbReference type="AlphaFoldDB" id="A0A9P0VSZ6"/>
<evidence type="ECO:0000256" key="1">
    <source>
        <dbReference type="SAM" id="MobiDB-lite"/>
    </source>
</evidence>
<dbReference type="Proteomes" id="UP001152888">
    <property type="component" value="Unassembled WGS sequence"/>
</dbReference>
<feature type="region of interest" description="Disordered" evidence="1">
    <location>
        <begin position="1"/>
        <end position="70"/>
    </location>
</feature>